<dbReference type="SUPFAM" id="SSF54593">
    <property type="entry name" value="Glyoxalase/Bleomycin resistance protein/Dihydroxybiphenyl dioxygenase"/>
    <property type="match status" value="2"/>
</dbReference>
<feature type="compositionally biased region" description="Basic residues" evidence="1">
    <location>
        <begin position="280"/>
        <end position="295"/>
    </location>
</feature>
<dbReference type="InterPro" id="IPR037523">
    <property type="entry name" value="VOC_core"/>
</dbReference>
<keyword evidence="4" id="KW-1185">Reference proteome</keyword>
<dbReference type="PROSITE" id="PS51819">
    <property type="entry name" value="VOC"/>
    <property type="match status" value="2"/>
</dbReference>
<feature type="region of interest" description="Disordered" evidence="1">
    <location>
        <begin position="269"/>
        <end position="295"/>
    </location>
</feature>
<evidence type="ECO:0000259" key="2">
    <source>
        <dbReference type="PROSITE" id="PS51819"/>
    </source>
</evidence>
<gene>
    <name evidence="3" type="ORF">SAMN06265355_104160</name>
</gene>
<feature type="domain" description="VOC" evidence="2">
    <location>
        <begin position="11"/>
        <end position="127"/>
    </location>
</feature>
<organism evidence="3 4">
    <name type="scientific">Actinomadura mexicana</name>
    <dbReference type="NCBI Taxonomy" id="134959"/>
    <lineage>
        <taxon>Bacteria</taxon>
        <taxon>Bacillati</taxon>
        <taxon>Actinomycetota</taxon>
        <taxon>Actinomycetes</taxon>
        <taxon>Streptosporangiales</taxon>
        <taxon>Thermomonosporaceae</taxon>
        <taxon>Actinomadura</taxon>
    </lineage>
</organism>
<dbReference type="OrthoDB" id="9793039at2"/>
<dbReference type="Pfam" id="PF00903">
    <property type="entry name" value="Glyoxalase"/>
    <property type="match status" value="1"/>
</dbReference>
<dbReference type="PANTHER" id="PTHR33993">
    <property type="entry name" value="GLYOXALASE-RELATED"/>
    <property type="match status" value="1"/>
</dbReference>
<reference evidence="4" key="1">
    <citation type="submission" date="2017-06" db="EMBL/GenBank/DDBJ databases">
        <authorList>
            <person name="Varghese N."/>
            <person name="Submissions S."/>
        </authorList>
    </citation>
    <scope>NUCLEOTIDE SEQUENCE [LARGE SCALE GENOMIC DNA]</scope>
    <source>
        <strain evidence="4">DSM 44485</strain>
    </source>
</reference>
<dbReference type="AlphaFoldDB" id="A0A238XAS0"/>
<dbReference type="EMBL" id="FZNP01000004">
    <property type="protein sequence ID" value="SNR56145.1"/>
    <property type="molecule type" value="Genomic_DNA"/>
</dbReference>
<sequence length="295" mass="32856">MPDVDEYPAGWPAWIELASPDVEGSKRFYCELFGWGVYDVTIPGLTDLSMFTLGDLGPEVLGVQPLADSAQYPSWLCYFRAGDLQVTAQAVVDAGGHVLSDPIDVADLEQLAMYGDREGADFAVVRPRRLHGAAVVDEPSAVCWVELACRRPGQARAFYEQVFGWQAVERRFRDRPVTAWTVDGNVVASVIEMDDSFPAGYPPHWFPWIWVEDCDATASRAAALGASIRFGPTDEEQVAKGRMAFMTDPAGARFAVITPRGDWMGNRLHSMPHYPPPRGLQKRWRKLPGVRRSRR</sequence>
<proteinExistence type="predicted"/>
<protein>
    <recommendedName>
        <fullName evidence="2">VOC domain-containing protein</fullName>
    </recommendedName>
</protein>
<dbReference type="RefSeq" id="WP_089311810.1">
    <property type="nucleotide sequence ID" value="NZ_FZNP01000004.1"/>
</dbReference>
<dbReference type="PANTHER" id="PTHR33993:SF14">
    <property type="entry name" value="GB|AAF24581.1"/>
    <property type="match status" value="1"/>
</dbReference>
<dbReference type="CDD" id="cd07247">
    <property type="entry name" value="SgaA_N_like"/>
    <property type="match status" value="2"/>
</dbReference>
<dbReference type="Proteomes" id="UP000198420">
    <property type="component" value="Unassembled WGS sequence"/>
</dbReference>
<dbReference type="InterPro" id="IPR052164">
    <property type="entry name" value="Anthracycline_SecMetBiosynth"/>
</dbReference>
<evidence type="ECO:0000256" key="1">
    <source>
        <dbReference type="SAM" id="MobiDB-lite"/>
    </source>
</evidence>
<dbReference type="InterPro" id="IPR029068">
    <property type="entry name" value="Glyas_Bleomycin-R_OHBP_Dase"/>
</dbReference>
<accession>A0A238XAS0</accession>
<dbReference type="InterPro" id="IPR004360">
    <property type="entry name" value="Glyas_Fos-R_dOase_dom"/>
</dbReference>
<evidence type="ECO:0000313" key="4">
    <source>
        <dbReference type="Proteomes" id="UP000198420"/>
    </source>
</evidence>
<evidence type="ECO:0000313" key="3">
    <source>
        <dbReference type="EMBL" id="SNR56145.1"/>
    </source>
</evidence>
<name>A0A238XAS0_9ACTN</name>
<dbReference type="Gene3D" id="3.10.180.10">
    <property type="entry name" value="2,3-Dihydroxybiphenyl 1,2-Dioxygenase, domain 1"/>
    <property type="match status" value="2"/>
</dbReference>
<feature type="domain" description="VOC" evidence="2">
    <location>
        <begin position="141"/>
        <end position="259"/>
    </location>
</feature>